<organism evidence="2 3">
    <name type="scientific">Exophiala aquamarina CBS 119918</name>
    <dbReference type="NCBI Taxonomy" id="1182545"/>
    <lineage>
        <taxon>Eukaryota</taxon>
        <taxon>Fungi</taxon>
        <taxon>Dikarya</taxon>
        <taxon>Ascomycota</taxon>
        <taxon>Pezizomycotina</taxon>
        <taxon>Eurotiomycetes</taxon>
        <taxon>Chaetothyriomycetidae</taxon>
        <taxon>Chaetothyriales</taxon>
        <taxon>Herpotrichiellaceae</taxon>
        <taxon>Exophiala</taxon>
    </lineage>
</organism>
<proteinExistence type="predicted"/>
<keyword evidence="3" id="KW-1185">Reference proteome</keyword>
<feature type="compositionally biased region" description="Basic residues" evidence="1">
    <location>
        <begin position="18"/>
        <end position="29"/>
    </location>
</feature>
<name>A0A072P6L3_9EURO</name>
<dbReference type="RefSeq" id="XP_013258096.1">
    <property type="nucleotide sequence ID" value="XM_013402642.1"/>
</dbReference>
<dbReference type="STRING" id="1182545.A0A072P6L3"/>
<dbReference type="EMBL" id="AMGV01000007">
    <property type="protein sequence ID" value="KEF55506.1"/>
    <property type="molecule type" value="Genomic_DNA"/>
</dbReference>
<dbReference type="AlphaFoldDB" id="A0A072P6L3"/>
<dbReference type="HOGENOM" id="CLU_158071_0_0_1"/>
<sequence length="84" mass="8919">MSGRLDQSLDSIIDSQKKQKREARRRKVGKPQATAAPVGGVKKSTRPVKSAIKPTAGALAQSKSSKIVVSGLPHDVNEAQIKVC</sequence>
<dbReference type="OrthoDB" id="346839at2759"/>
<gene>
    <name evidence="2" type="ORF">A1O9_08256</name>
</gene>
<feature type="region of interest" description="Disordered" evidence="1">
    <location>
        <begin position="1"/>
        <end position="49"/>
    </location>
</feature>
<evidence type="ECO:0000313" key="3">
    <source>
        <dbReference type="Proteomes" id="UP000027920"/>
    </source>
</evidence>
<comment type="caution">
    <text evidence="2">The sequence shown here is derived from an EMBL/GenBank/DDBJ whole genome shotgun (WGS) entry which is preliminary data.</text>
</comment>
<accession>A0A072P6L3</accession>
<protein>
    <recommendedName>
        <fullName evidence="4">RRM domain-containing protein</fullName>
    </recommendedName>
</protein>
<evidence type="ECO:0008006" key="4">
    <source>
        <dbReference type="Google" id="ProtNLM"/>
    </source>
</evidence>
<dbReference type="VEuPathDB" id="FungiDB:A1O9_08256"/>
<reference evidence="2 3" key="1">
    <citation type="submission" date="2013-03" db="EMBL/GenBank/DDBJ databases">
        <title>The Genome Sequence of Exophiala aquamarina CBS 119918.</title>
        <authorList>
            <consortium name="The Broad Institute Genomics Platform"/>
            <person name="Cuomo C."/>
            <person name="de Hoog S."/>
            <person name="Gorbushina A."/>
            <person name="Walker B."/>
            <person name="Young S.K."/>
            <person name="Zeng Q."/>
            <person name="Gargeya S."/>
            <person name="Fitzgerald M."/>
            <person name="Haas B."/>
            <person name="Abouelleil A."/>
            <person name="Allen A.W."/>
            <person name="Alvarado L."/>
            <person name="Arachchi H.M."/>
            <person name="Berlin A.M."/>
            <person name="Chapman S.B."/>
            <person name="Gainer-Dewar J."/>
            <person name="Goldberg J."/>
            <person name="Griggs A."/>
            <person name="Gujja S."/>
            <person name="Hansen M."/>
            <person name="Howarth C."/>
            <person name="Imamovic A."/>
            <person name="Ireland A."/>
            <person name="Larimer J."/>
            <person name="McCowan C."/>
            <person name="Murphy C."/>
            <person name="Pearson M."/>
            <person name="Poon T.W."/>
            <person name="Priest M."/>
            <person name="Roberts A."/>
            <person name="Saif S."/>
            <person name="Shea T."/>
            <person name="Sisk P."/>
            <person name="Sykes S."/>
            <person name="Wortman J."/>
            <person name="Nusbaum C."/>
            <person name="Birren B."/>
        </authorList>
    </citation>
    <scope>NUCLEOTIDE SEQUENCE [LARGE SCALE GENOMIC DNA]</scope>
    <source>
        <strain evidence="2 3">CBS 119918</strain>
    </source>
</reference>
<evidence type="ECO:0000256" key="1">
    <source>
        <dbReference type="SAM" id="MobiDB-lite"/>
    </source>
</evidence>
<evidence type="ECO:0000313" key="2">
    <source>
        <dbReference type="EMBL" id="KEF55506.1"/>
    </source>
</evidence>
<dbReference type="GeneID" id="25283169"/>
<dbReference type="Proteomes" id="UP000027920">
    <property type="component" value="Unassembled WGS sequence"/>
</dbReference>